<reference evidence="2 3" key="1">
    <citation type="submission" date="2013-11" db="EMBL/GenBank/DDBJ databases">
        <title>The Damaraland mole rat (Fukomys damarensis) genome and evolution of African mole rats.</title>
        <authorList>
            <person name="Gladyshev V.N."/>
            <person name="Fang X."/>
        </authorList>
    </citation>
    <scope>NUCLEOTIDE SEQUENCE [LARGE SCALE GENOMIC DNA]</scope>
    <source>
        <tissue evidence="2">Liver</tissue>
    </source>
</reference>
<evidence type="ECO:0000256" key="1">
    <source>
        <dbReference type="SAM" id="MobiDB-lite"/>
    </source>
</evidence>
<proteinExistence type="predicted"/>
<evidence type="ECO:0000313" key="2">
    <source>
        <dbReference type="EMBL" id="KFO21495.1"/>
    </source>
</evidence>
<accession>A0A091CUX8</accession>
<dbReference type="EMBL" id="KN124375">
    <property type="protein sequence ID" value="KFO21495.1"/>
    <property type="molecule type" value="Genomic_DNA"/>
</dbReference>
<dbReference type="AlphaFoldDB" id="A0A091CUX8"/>
<feature type="region of interest" description="Disordered" evidence="1">
    <location>
        <begin position="1"/>
        <end position="86"/>
    </location>
</feature>
<protein>
    <submittedName>
        <fullName evidence="2">Uncharacterized protein</fullName>
    </submittedName>
</protein>
<keyword evidence="3" id="KW-1185">Reference proteome</keyword>
<organism evidence="2 3">
    <name type="scientific">Fukomys damarensis</name>
    <name type="common">Damaraland mole rat</name>
    <name type="synonym">Cryptomys damarensis</name>
    <dbReference type="NCBI Taxonomy" id="885580"/>
    <lineage>
        <taxon>Eukaryota</taxon>
        <taxon>Metazoa</taxon>
        <taxon>Chordata</taxon>
        <taxon>Craniata</taxon>
        <taxon>Vertebrata</taxon>
        <taxon>Euteleostomi</taxon>
        <taxon>Mammalia</taxon>
        <taxon>Eutheria</taxon>
        <taxon>Euarchontoglires</taxon>
        <taxon>Glires</taxon>
        <taxon>Rodentia</taxon>
        <taxon>Hystricomorpha</taxon>
        <taxon>Bathyergidae</taxon>
        <taxon>Fukomys</taxon>
    </lineage>
</organism>
<gene>
    <name evidence="2" type="ORF">H920_17136</name>
</gene>
<sequence length="202" mass="22286">MAAAPPGARSSPLPFDLVCEQGPSLPSPPMEDPRPTLAPHRSRKRRYQREHCRPTFQKSPAAWRSSHSSQKGEQHPQQHPCQRSEEQLIQHSAMPLPHRLGSEPSCWQLCHMGPCRAVWLKARAPHCARGRVAVLPGAGQLLCRPPSEWTVLLRNCPGVSVPPCLLAQEGPDVMNRALPLPDSALEITVCSGSHGFCLLFWS</sequence>
<evidence type="ECO:0000313" key="3">
    <source>
        <dbReference type="Proteomes" id="UP000028990"/>
    </source>
</evidence>
<dbReference type="Proteomes" id="UP000028990">
    <property type="component" value="Unassembled WGS sequence"/>
</dbReference>
<name>A0A091CUX8_FUKDA</name>
<feature type="compositionally biased region" description="Basic and acidic residues" evidence="1">
    <location>
        <begin position="70"/>
        <end position="86"/>
    </location>
</feature>